<name>A0AAD6SFB9_9AGAR</name>
<evidence type="ECO:0000313" key="3">
    <source>
        <dbReference type="Proteomes" id="UP001218188"/>
    </source>
</evidence>
<dbReference type="AlphaFoldDB" id="A0AAD6SFB9"/>
<feature type="region of interest" description="Disordered" evidence="1">
    <location>
        <begin position="143"/>
        <end position="248"/>
    </location>
</feature>
<feature type="compositionally biased region" description="Polar residues" evidence="1">
    <location>
        <begin position="209"/>
        <end position="218"/>
    </location>
</feature>
<feature type="compositionally biased region" description="Basic and acidic residues" evidence="1">
    <location>
        <begin position="196"/>
        <end position="208"/>
    </location>
</feature>
<evidence type="ECO:0000313" key="2">
    <source>
        <dbReference type="EMBL" id="KAJ7025030.1"/>
    </source>
</evidence>
<reference evidence="2" key="1">
    <citation type="submission" date="2023-03" db="EMBL/GenBank/DDBJ databases">
        <title>Massive genome expansion in bonnet fungi (Mycena s.s.) driven by repeated elements and novel gene families across ecological guilds.</title>
        <authorList>
            <consortium name="Lawrence Berkeley National Laboratory"/>
            <person name="Harder C.B."/>
            <person name="Miyauchi S."/>
            <person name="Viragh M."/>
            <person name="Kuo A."/>
            <person name="Thoen E."/>
            <person name="Andreopoulos B."/>
            <person name="Lu D."/>
            <person name="Skrede I."/>
            <person name="Drula E."/>
            <person name="Henrissat B."/>
            <person name="Morin E."/>
            <person name="Kohler A."/>
            <person name="Barry K."/>
            <person name="LaButti K."/>
            <person name="Morin E."/>
            <person name="Salamov A."/>
            <person name="Lipzen A."/>
            <person name="Mereny Z."/>
            <person name="Hegedus B."/>
            <person name="Baldrian P."/>
            <person name="Stursova M."/>
            <person name="Weitz H."/>
            <person name="Taylor A."/>
            <person name="Grigoriev I.V."/>
            <person name="Nagy L.G."/>
            <person name="Martin F."/>
            <person name="Kauserud H."/>
        </authorList>
    </citation>
    <scope>NUCLEOTIDE SEQUENCE</scope>
    <source>
        <strain evidence="2">CBHHK200</strain>
    </source>
</reference>
<proteinExistence type="predicted"/>
<accession>A0AAD6SFB9</accession>
<dbReference type="Proteomes" id="UP001218188">
    <property type="component" value="Unassembled WGS sequence"/>
</dbReference>
<protein>
    <submittedName>
        <fullName evidence="2">Uncharacterized protein</fullName>
    </submittedName>
</protein>
<dbReference type="EMBL" id="JARJCM010000160">
    <property type="protein sequence ID" value="KAJ7025030.1"/>
    <property type="molecule type" value="Genomic_DNA"/>
</dbReference>
<gene>
    <name evidence="2" type="ORF">C8F04DRAFT_1301174</name>
</gene>
<keyword evidence="3" id="KW-1185">Reference proteome</keyword>
<feature type="compositionally biased region" description="Basic and acidic residues" evidence="1">
    <location>
        <begin position="164"/>
        <end position="185"/>
    </location>
</feature>
<organism evidence="2 3">
    <name type="scientific">Mycena alexandri</name>
    <dbReference type="NCBI Taxonomy" id="1745969"/>
    <lineage>
        <taxon>Eukaryota</taxon>
        <taxon>Fungi</taxon>
        <taxon>Dikarya</taxon>
        <taxon>Basidiomycota</taxon>
        <taxon>Agaricomycotina</taxon>
        <taxon>Agaricomycetes</taxon>
        <taxon>Agaricomycetidae</taxon>
        <taxon>Agaricales</taxon>
        <taxon>Marasmiineae</taxon>
        <taxon>Mycenaceae</taxon>
        <taxon>Mycena</taxon>
    </lineage>
</organism>
<evidence type="ECO:0000256" key="1">
    <source>
        <dbReference type="SAM" id="MobiDB-lite"/>
    </source>
</evidence>
<sequence length="248" mass="27259">MMRNARTGGTEARCACMCGVPHPHFSFLGVRSYRCGCGRRRARGCAGMGIRRPRASIVFFFFFTSLAGATSNSDCANVIGIGDTPTPRRACTHTPRSSRSGRTHRLLRGGEAMGLKPPQTRVSGGASPKVGALLPAALANTREREWGAGRTPPPLSPRGTTYVQEREREMAVEQKEQRERERSRSEAVCVALGSGGRREREERERELQQQRNGSGNKRVNTRRSGRTVRGNRPSARGDYSSRRATSGR</sequence>
<comment type="caution">
    <text evidence="2">The sequence shown here is derived from an EMBL/GenBank/DDBJ whole genome shotgun (WGS) entry which is preliminary data.</text>
</comment>